<evidence type="ECO:0000313" key="1">
    <source>
        <dbReference type="EMBL" id="CAB3237388.1"/>
    </source>
</evidence>
<evidence type="ECO:0000313" key="3">
    <source>
        <dbReference type="Proteomes" id="UP000494106"/>
    </source>
</evidence>
<evidence type="ECO:0000313" key="2">
    <source>
        <dbReference type="EMBL" id="CAB3262158.1"/>
    </source>
</evidence>
<dbReference type="Proteomes" id="UP000494106">
    <property type="component" value="Unassembled WGS sequence"/>
</dbReference>
<dbReference type="EMBL" id="CADEBC010000489">
    <property type="protein sequence ID" value="CAB3237388.1"/>
    <property type="molecule type" value="Genomic_DNA"/>
</dbReference>
<dbReference type="EMBL" id="CADEBD010001048">
    <property type="protein sequence ID" value="CAB3262158.1"/>
    <property type="molecule type" value="Genomic_DNA"/>
</dbReference>
<reference evidence="3 4" key="1">
    <citation type="submission" date="2020-04" db="EMBL/GenBank/DDBJ databases">
        <authorList>
            <person name="Wallbank WR R."/>
            <person name="Pardo Diaz C."/>
            <person name="Kozak K."/>
            <person name="Martin S."/>
            <person name="Jiggins C."/>
            <person name="Moest M."/>
            <person name="Warren A I."/>
            <person name="Byers J.R.P. K."/>
            <person name="Montejo-Kovacevich G."/>
            <person name="Yen C E."/>
        </authorList>
    </citation>
    <scope>NUCLEOTIDE SEQUENCE [LARGE SCALE GENOMIC DNA]</scope>
</reference>
<gene>
    <name evidence="2" type="ORF">APLA_LOCUS17615</name>
    <name evidence="1" type="ORF">APLA_LOCUS6882</name>
</gene>
<dbReference type="AlphaFoldDB" id="A0A8S0ZVY1"/>
<sequence>MSSSTFGSQSQLTCAPCVSRTVDIGTCKQPIWKEDLFYTGHSQVPTETVSNTDGLGTCCCEKTPDPPCCNYCSSCPISKGLSWDVRQLFQTSSLKTNISKYKEKVKGKGICSIV</sequence>
<accession>A0A8S0ZVY1</accession>
<dbReference type="Proteomes" id="UP000494256">
    <property type="component" value="Unassembled WGS sequence"/>
</dbReference>
<comment type="caution">
    <text evidence="1">The sequence shown here is derived from an EMBL/GenBank/DDBJ whole genome shotgun (WGS) entry which is preliminary data.</text>
</comment>
<organism evidence="1 3">
    <name type="scientific">Arctia plantaginis</name>
    <name type="common">Wood tiger moth</name>
    <name type="synonym">Phalaena plantaginis</name>
    <dbReference type="NCBI Taxonomy" id="874455"/>
    <lineage>
        <taxon>Eukaryota</taxon>
        <taxon>Metazoa</taxon>
        <taxon>Ecdysozoa</taxon>
        <taxon>Arthropoda</taxon>
        <taxon>Hexapoda</taxon>
        <taxon>Insecta</taxon>
        <taxon>Pterygota</taxon>
        <taxon>Neoptera</taxon>
        <taxon>Endopterygota</taxon>
        <taxon>Lepidoptera</taxon>
        <taxon>Glossata</taxon>
        <taxon>Ditrysia</taxon>
        <taxon>Noctuoidea</taxon>
        <taxon>Erebidae</taxon>
        <taxon>Arctiinae</taxon>
        <taxon>Arctia</taxon>
    </lineage>
</organism>
<evidence type="ECO:0000313" key="4">
    <source>
        <dbReference type="Proteomes" id="UP000494256"/>
    </source>
</evidence>
<name>A0A8S0ZVY1_ARCPL</name>
<proteinExistence type="predicted"/>
<protein>
    <submittedName>
        <fullName evidence="1">Uncharacterized protein</fullName>
    </submittedName>
</protein>
<keyword evidence="3" id="KW-1185">Reference proteome</keyword>